<gene>
    <name evidence="5" type="ORF">SLEP1_g57829</name>
</gene>
<dbReference type="Pfam" id="PF00514">
    <property type="entry name" value="Arm"/>
    <property type="match status" value="1"/>
</dbReference>
<dbReference type="EMBL" id="BPVZ01000448">
    <property type="protein sequence ID" value="GKV51155.1"/>
    <property type="molecule type" value="Genomic_DNA"/>
</dbReference>
<keyword evidence="4" id="KW-0653">Protein transport</keyword>
<dbReference type="SUPFAM" id="SSF48371">
    <property type="entry name" value="ARM repeat"/>
    <property type="match status" value="1"/>
</dbReference>
<evidence type="ECO:0000256" key="1">
    <source>
        <dbReference type="ARBA" id="ARBA00010394"/>
    </source>
</evidence>
<dbReference type="InterPro" id="IPR016024">
    <property type="entry name" value="ARM-type_fold"/>
</dbReference>
<protein>
    <submittedName>
        <fullName evidence="5">Uncharacterized protein</fullName>
    </submittedName>
</protein>
<evidence type="ECO:0000256" key="4">
    <source>
        <dbReference type="ARBA" id="ARBA00022927"/>
    </source>
</evidence>
<dbReference type="SMART" id="SM00185">
    <property type="entry name" value="ARM"/>
    <property type="match status" value="1"/>
</dbReference>
<accession>A0AAV5MMT1</accession>
<sequence>MPRFKLFGGKGPMAMQKRVKALHQLQQLLSRSEFCPVEAALKAEANPYLFSVLHWALQMNSFLRQPGVLQMLQLENQKRQKHVACITFGCCSTWRKKFPHCFRAVCVALGNVADEGEELRYVLLSQGALPPLARMMLLNKNSTVRTAAWTFSNLTKGPDPKAATELISVEGVLDAILQHFRKLLVKI</sequence>
<keyword evidence="2" id="KW-0813">Transport</keyword>
<dbReference type="InterPro" id="IPR000225">
    <property type="entry name" value="Armadillo"/>
</dbReference>
<evidence type="ECO:0000313" key="6">
    <source>
        <dbReference type="Proteomes" id="UP001054252"/>
    </source>
</evidence>
<evidence type="ECO:0000256" key="3">
    <source>
        <dbReference type="ARBA" id="ARBA00022737"/>
    </source>
</evidence>
<dbReference type="AlphaFoldDB" id="A0AAV5MMT1"/>
<dbReference type="GO" id="GO:0015031">
    <property type="term" value="P:protein transport"/>
    <property type="evidence" value="ECO:0007669"/>
    <property type="project" value="UniProtKB-KW"/>
</dbReference>
<evidence type="ECO:0000256" key="2">
    <source>
        <dbReference type="ARBA" id="ARBA00022448"/>
    </source>
</evidence>
<dbReference type="Proteomes" id="UP001054252">
    <property type="component" value="Unassembled WGS sequence"/>
</dbReference>
<keyword evidence="6" id="KW-1185">Reference proteome</keyword>
<comment type="caution">
    <text evidence="5">The sequence shown here is derived from an EMBL/GenBank/DDBJ whole genome shotgun (WGS) entry which is preliminary data.</text>
</comment>
<evidence type="ECO:0000313" key="5">
    <source>
        <dbReference type="EMBL" id="GKV51155.1"/>
    </source>
</evidence>
<dbReference type="InterPro" id="IPR011989">
    <property type="entry name" value="ARM-like"/>
</dbReference>
<keyword evidence="3" id="KW-0677">Repeat</keyword>
<organism evidence="5 6">
    <name type="scientific">Rubroshorea leprosula</name>
    <dbReference type="NCBI Taxonomy" id="152421"/>
    <lineage>
        <taxon>Eukaryota</taxon>
        <taxon>Viridiplantae</taxon>
        <taxon>Streptophyta</taxon>
        <taxon>Embryophyta</taxon>
        <taxon>Tracheophyta</taxon>
        <taxon>Spermatophyta</taxon>
        <taxon>Magnoliopsida</taxon>
        <taxon>eudicotyledons</taxon>
        <taxon>Gunneridae</taxon>
        <taxon>Pentapetalae</taxon>
        <taxon>rosids</taxon>
        <taxon>malvids</taxon>
        <taxon>Malvales</taxon>
        <taxon>Dipterocarpaceae</taxon>
        <taxon>Rubroshorea</taxon>
    </lineage>
</organism>
<comment type="similarity">
    <text evidence="1">Belongs to the importin alpha family.</text>
</comment>
<dbReference type="Gene3D" id="1.25.10.10">
    <property type="entry name" value="Leucine-rich Repeat Variant"/>
    <property type="match status" value="1"/>
</dbReference>
<proteinExistence type="inferred from homology"/>
<dbReference type="PANTHER" id="PTHR23316">
    <property type="entry name" value="IMPORTIN ALPHA"/>
    <property type="match status" value="1"/>
</dbReference>
<name>A0AAV5MMT1_9ROSI</name>
<reference evidence="5 6" key="1">
    <citation type="journal article" date="2021" name="Commun. Biol.">
        <title>The genome of Shorea leprosula (Dipterocarpaceae) highlights the ecological relevance of drought in aseasonal tropical rainforests.</title>
        <authorList>
            <person name="Ng K.K.S."/>
            <person name="Kobayashi M.J."/>
            <person name="Fawcett J.A."/>
            <person name="Hatakeyama M."/>
            <person name="Paape T."/>
            <person name="Ng C.H."/>
            <person name="Ang C.C."/>
            <person name="Tnah L.H."/>
            <person name="Lee C.T."/>
            <person name="Nishiyama T."/>
            <person name="Sese J."/>
            <person name="O'Brien M.J."/>
            <person name="Copetti D."/>
            <person name="Mohd Noor M.I."/>
            <person name="Ong R.C."/>
            <person name="Putra M."/>
            <person name="Sireger I.Z."/>
            <person name="Indrioko S."/>
            <person name="Kosugi Y."/>
            <person name="Izuno A."/>
            <person name="Isagi Y."/>
            <person name="Lee S.L."/>
            <person name="Shimizu K.K."/>
        </authorList>
    </citation>
    <scope>NUCLEOTIDE SEQUENCE [LARGE SCALE GENOMIC DNA]</scope>
    <source>
        <strain evidence="5">214</strain>
    </source>
</reference>